<dbReference type="Proteomes" id="UP000246121">
    <property type="component" value="Unassembled WGS sequence"/>
</dbReference>
<feature type="transmembrane region" description="Helical" evidence="2">
    <location>
        <begin position="131"/>
        <end position="149"/>
    </location>
</feature>
<evidence type="ECO:0000256" key="1">
    <source>
        <dbReference type="SAM" id="MobiDB-lite"/>
    </source>
</evidence>
<evidence type="ECO:0000313" key="3">
    <source>
        <dbReference type="EMBL" id="PWU85401.1"/>
    </source>
</evidence>
<accession>A0A2V2VEL2</accession>
<dbReference type="EMBL" id="PRFA01000030">
    <property type="protein sequence ID" value="PWU93588.1"/>
    <property type="molecule type" value="Genomic_DNA"/>
</dbReference>
<dbReference type="EMBL" id="PRFA01000163">
    <property type="protein sequence ID" value="PWU85401.1"/>
    <property type="molecule type" value="Genomic_DNA"/>
</dbReference>
<dbReference type="AlphaFoldDB" id="A0A2V2VEL2"/>
<protein>
    <submittedName>
        <fullName evidence="4">Uncharacterized protein</fullName>
    </submittedName>
</protein>
<dbReference type="VEuPathDB" id="TriTrypDB:TcCLB.508173.84"/>
<feature type="compositionally biased region" description="Basic and acidic residues" evidence="1">
    <location>
        <begin position="8"/>
        <end position="20"/>
    </location>
</feature>
<evidence type="ECO:0000313" key="4">
    <source>
        <dbReference type="EMBL" id="PWU93588.1"/>
    </source>
</evidence>
<feature type="transmembrane region" description="Helical" evidence="2">
    <location>
        <begin position="72"/>
        <end position="90"/>
    </location>
</feature>
<gene>
    <name evidence="3" type="ORF">C4B63_163g44</name>
    <name evidence="4" type="ORF">C4B63_30g285</name>
</gene>
<dbReference type="VEuPathDB" id="TriTrypDB:TcG_06638"/>
<feature type="transmembrane region" description="Helical" evidence="2">
    <location>
        <begin position="196"/>
        <end position="220"/>
    </location>
</feature>
<sequence length="232" mass="26578">MSGTKGEIANKIREGAQRRGEEIQRIRQLRRERREELKERASNASSAGSSSFIPYILISLVFLSFPLSEPKVDWLLVCLFLALNGTWTIFFRSTSWINWAIMCVSNIVLVRWSPFIPDLPRIISQLSPTHVAVYVSGNLFLCIILYFGYVERRAPWNASSRKRGKKSTRSDKGDGEQVESLEEFARRRDWMNRLDLAASGMILGNVALLIVLGVVPLDLFMQSLRQFFSFVR</sequence>
<feature type="transmembrane region" description="Helical" evidence="2">
    <location>
        <begin position="96"/>
        <end position="119"/>
    </location>
</feature>
<keyword evidence="2" id="KW-1133">Transmembrane helix</keyword>
<dbReference type="VEuPathDB" id="TriTrypDB:TcBrA4_0087490"/>
<organism evidence="4 5">
    <name type="scientific">Trypanosoma cruzi</name>
    <dbReference type="NCBI Taxonomy" id="5693"/>
    <lineage>
        <taxon>Eukaryota</taxon>
        <taxon>Discoba</taxon>
        <taxon>Euglenozoa</taxon>
        <taxon>Kinetoplastea</taxon>
        <taxon>Metakinetoplastina</taxon>
        <taxon>Trypanosomatida</taxon>
        <taxon>Trypanosomatidae</taxon>
        <taxon>Trypanosoma</taxon>
        <taxon>Schizotrypanum</taxon>
    </lineage>
</organism>
<dbReference type="VEuPathDB" id="TriTrypDB:C4B63_163g44"/>
<dbReference type="VEuPathDB" id="TriTrypDB:Tc_MARK_709"/>
<proteinExistence type="predicted"/>
<dbReference type="VEuPathDB" id="TriTrypDB:BCY84_16377"/>
<dbReference type="VEuPathDB" id="TriTrypDB:TCSYLVIO_001923"/>
<evidence type="ECO:0000313" key="5">
    <source>
        <dbReference type="Proteomes" id="UP000246121"/>
    </source>
</evidence>
<dbReference type="VEuPathDB" id="TriTrypDB:TcYC6_0045350"/>
<comment type="caution">
    <text evidence="4">The sequence shown here is derived from an EMBL/GenBank/DDBJ whole genome shotgun (WGS) entry which is preliminary data.</text>
</comment>
<dbReference type="VEuPathDB" id="TriTrypDB:ECC02_008661"/>
<keyword evidence="2" id="KW-0812">Transmembrane</keyword>
<dbReference type="VEuPathDB" id="TriTrypDB:C4B63_30g285"/>
<feature type="transmembrane region" description="Helical" evidence="2">
    <location>
        <begin position="47"/>
        <end position="65"/>
    </location>
</feature>
<evidence type="ECO:0000256" key="2">
    <source>
        <dbReference type="SAM" id="Phobius"/>
    </source>
</evidence>
<dbReference type="OrthoDB" id="272278at2759"/>
<dbReference type="VEuPathDB" id="TriTrypDB:TcCL_NonESM05549"/>
<feature type="region of interest" description="Disordered" evidence="1">
    <location>
        <begin position="1"/>
        <end position="20"/>
    </location>
</feature>
<name>A0A2V2VEL2_TRYCR</name>
<reference evidence="4 5" key="1">
    <citation type="journal article" date="2018" name="Microb. Genom.">
        <title>Expanding an expanded genome: long-read sequencing of Trypanosoma cruzi.</title>
        <authorList>
            <person name="Berna L."/>
            <person name="Rodriguez M."/>
            <person name="Chiribao M.L."/>
            <person name="Parodi-Talice A."/>
            <person name="Pita S."/>
            <person name="Rijo G."/>
            <person name="Alvarez-Valin F."/>
            <person name="Robello C."/>
        </authorList>
    </citation>
    <scope>NUCLEOTIDE SEQUENCE [LARGE SCALE GENOMIC DNA]</scope>
    <source>
        <strain evidence="4 5">Dm28c</strain>
    </source>
</reference>
<keyword evidence="2" id="KW-0472">Membrane</keyword>